<gene>
    <name evidence="4" type="ORF">KQI89_11520</name>
</gene>
<name>A0ABS6F4B2_9CLOT</name>
<keyword evidence="1" id="KW-0813">Transport</keyword>
<dbReference type="RefSeq" id="WP_216457172.1">
    <property type="nucleotide sequence ID" value="NZ_JAHLQL010000003.1"/>
</dbReference>
<evidence type="ECO:0000256" key="1">
    <source>
        <dbReference type="ARBA" id="ARBA00022448"/>
    </source>
</evidence>
<dbReference type="EMBL" id="JAHLQL010000003">
    <property type="protein sequence ID" value="MBU5592387.1"/>
    <property type="molecule type" value="Genomic_DNA"/>
</dbReference>
<dbReference type="PANTHER" id="PTHR43833">
    <property type="entry name" value="POTASSIUM CHANNEL PROTEIN 2-RELATED-RELATED"/>
    <property type="match status" value="1"/>
</dbReference>
<protein>
    <submittedName>
        <fullName evidence="4">NAD-binding protein</fullName>
    </submittedName>
</protein>
<evidence type="ECO:0000313" key="4">
    <source>
        <dbReference type="EMBL" id="MBU5592387.1"/>
    </source>
</evidence>
<evidence type="ECO:0000313" key="5">
    <source>
        <dbReference type="Proteomes" id="UP000736583"/>
    </source>
</evidence>
<keyword evidence="2" id="KW-0406">Ion transport</keyword>
<dbReference type="PANTHER" id="PTHR43833:SF5">
    <property type="entry name" value="TRK SYSTEM POTASSIUM UPTAKE PROTEIN TRKA"/>
    <property type="match status" value="1"/>
</dbReference>
<dbReference type="PROSITE" id="PS51201">
    <property type="entry name" value="RCK_N"/>
    <property type="match status" value="1"/>
</dbReference>
<dbReference type="Proteomes" id="UP000736583">
    <property type="component" value="Unassembled WGS sequence"/>
</dbReference>
<dbReference type="InterPro" id="IPR050721">
    <property type="entry name" value="Trk_Ktr_HKT_K-transport"/>
</dbReference>
<reference evidence="4 5" key="1">
    <citation type="submission" date="2021-06" db="EMBL/GenBank/DDBJ databases">
        <authorList>
            <person name="Sun Q."/>
            <person name="Li D."/>
        </authorList>
    </citation>
    <scope>NUCLEOTIDE SEQUENCE [LARGE SCALE GENOMIC DNA]</scope>
    <source>
        <strain evidence="4 5">MSJ-4</strain>
    </source>
</reference>
<organism evidence="4 5">
    <name type="scientific">Clostridium simiarum</name>
    <dbReference type="NCBI Taxonomy" id="2841506"/>
    <lineage>
        <taxon>Bacteria</taxon>
        <taxon>Bacillati</taxon>
        <taxon>Bacillota</taxon>
        <taxon>Clostridia</taxon>
        <taxon>Eubacteriales</taxon>
        <taxon>Clostridiaceae</taxon>
        <taxon>Clostridium</taxon>
    </lineage>
</organism>
<dbReference type="Pfam" id="PF02254">
    <property type="entry name" value="TrkA_N"/>
    <property type="match status" value="1"/>
</dbReference>
<comment type="caution">
    <text evidence="4">The sequence shown here is derived from an EMBL/GenBank/DDBJ whole genome shotgun (WGS) entry which is preliminary data.</text>
</comment>
<evidence type="ECO:0000256" key="2">
    <source>
        <dbReference type="ARBA" id="ARBA00023065"/>
    </source>
</evidence>
<dbReference type="InterPro" id="IPR003148">
    <property type="entry name" value="RCK_N"/>
</dbReference>
<proteinExistence type="predicted"/>
<accession>A0ABS6F4B2</accession>
<evidence type="ECO:0000259" key="3">
    <source>
        <dbReference type="PROSITE" id="PS51201"/>
    </source>
</evidence>
<keyword evidence="5" id="KW-1185">Reference proteome</keyword>
<sequence length="217" mass="24508">MYIIIVGCGRMGSNLAKELANEGHNVVVIDKDSSKLENLGVVFNGTRIRGIEIDKDVLVDAGINEADVFVAMTSNDNVNLMSCQIAKNIFGVKKVISRVYDREKEYIYRQMSIDYVCPVMLNANVVRNKINLGNSRDIVNLDNDIVVTDIPVYDRHLIKVRDLEEEYNCVVSSILRNSEFKIVKGNEIIQKGDKIVCTISVKDKDRLISELLKERVI</sequence>
<feature type="domain" description="RCK N-terminal" evidence="3">
    <location>
        <begin position="1"/>
        <end position="120"/>
    </location>
</feature>